<evidence type="ECO:0000313" key="2">
    <source>
        <dbReference type="EMBL" id="PSL13091.1"/>
    </source>
</evidence>
<dbReference type="OrthoDB" id="9134022at2"/>
<protein>
    <recommendedName>
        <fullName evidence="1">RiboL-PSP-HEPN domain-containing protein</fullName>
    </recommendedName>
</protein>
<evidence type="ECO:0000313" key="3">
    <source>
        <dbReference type="Proteomes" id="UP000242133"/>
    </source>
</evidence>
<keyword evidence="3" id="KW-1185">Reference proteome</keyword>
<dbReference type="Pfam" id="PF18735">
    <property type="entry name" value="HEPN_RiboL-PSP"/>
    <property type="match status" value="1"/>
</dbReference>
<reference evidence="2 3" key="1">
    <citation type="submission" date="2018-03" db="EMBL/GenBank/DDBJ databases">
        <title>Genomic Encyclopedia of Archaeal and Bacterial Type Strains, Phase II (KMG-II): from individual species to whole genera.</title>
        <authorList>
            <person name="Goeker M."/>
        </authorList>
    </citation>
    <scope>NUCLEOTIDE SEQUENCE [LARGE SCALE GENOMIC DNA]</scope>
    <source>
        <strain evidence="2 3">DSM 17586</strain>
    </source>
</reference>
<gene>
    <name evidence="2" type="ORF">CLV44_11488</name>
</gene>
<comment type="caution">
    <text evidence="2">The sequence shown here is derived from an EMBL/GenBank/DDBJ whole genome shotgun (WGS) entry which is preliminary data.</text>
</comment>
<dbReference type="Proteomes" id="UP000242133">
    <property type="component" value="Unassembled WGS sequence"/>
</dbReference>
<dbReference type="RefSeq" id="WP_106592142.1">
    <property type="nucleotide sequence ID" value="NZ_PYGI01000014.1"/>
</dbReference>
<accession>A0A2P8EUE2</accession>
<dbReference type="InterPro" id="IPR041519">
    <property type="entry name" value="HEPN_RiboL-PSP"/>
</dbReference>
<name>A0A2P8EUE2_9GAMM</name>
<feature type="domain" description="RiboL-PSP-HEPN" evidence="1">
    <location>
        <begin position="13"/>
        <end position="175"/>
    </location>
</feature>
<dbReference type="AlphaFoldDB" id="A0A2P8EUE2"/>
<evidence type="ECO:0000259" key="1">
    <source>
        <dbReference type="Pfam" id="PF18735"/>
    </source>
</evidence>
<dbReference type="EMBL" id="PYGI01000014">
    <property type="protein sequence ID" value="PSL13091.1"/>
    <property type="molecule type" value="Genomic_DNA"/>
</dbReference>
<organism evidence="2 3">
    <name type="scientific">Marinobacterium halophilum</name>
    <dbReference type="NCBI Taxonomy" id="267374"/>
    <lineage>
        <taxon>Bacteria</taxon>
        <taxon>Pseudomonadati</taxon>
        <taxon>Pseudomonadota</taxon>
        <taxon>Gammaproteobacteria</taxon>
        <taxon>Oceanospirillales</taxon>
        <taxon>Oceanospirillaceae</taxon>
        <taxon>Marinobacterium</taxon>
    </lineage>
</organism>
<proteinExistence type="predicted"/>
<sequence>MSLAYENFKIAINDSEQILRAYDQLNKERKEGRDPEELKRAALIMTLTAWETYVEDRVKEEVNARLRALDGSQIAAYVQKQLEKDLKTFHTPNSQKTKHFFEDFVGTDVTAHWSWPNHDVEEVRAKLNGWIKKRGDAVHRSITDKQSSHLVSRDDMKKCVNFFKKLVEVTDEALEREV</sequence>